<gene>
    <name evidence="3" type="ORF">CAUJ_LOCUS3956</name>
</gene>
<proteinExistence type="predicted"/>
<accession>A0A8S1GX84</accession>
<reference evidence="3" key="1">
    <citation type="submission" date="2020-10" db="EMBL/GenBank/DDBJ databases">
        <authorList>
            <person name="Kikuchi T."/>
        </authorList>
    </citation>
    <scope>NUCLEOTIDE SEQUENCE</scope>
    <source>
        <strain evidence="3">NKZ352</strain>
    </source>
</reference>
<dbReference type="EMBL" id="CAJGYM010000007">
    <property type="protein sequence ID" value="CAD6188037.1"/>
    <property type="molecule type" value="Genomic_DNA"/>
</dbReference>
<dbReference type="PANTHER" id="PTHR44590">
    <property type="entry name" value="CARBOXYLIC ESTER HYDROLASE-RELATED"/>
    <property type="match status" value="1"/>
</dbReference>
<evidence type="ECO:0000259" key="2">
    <source>
        <dbReference type="Pfam" id="PF00135"/>
    </source>
</evidence>
<dbReference type="SUPFAM" id="SSF53474">
    <property type="entry name" value="alpha/beta-Hydrolases"/>
    <property type="match status" value="1"/>
</dbReference>
<sequence length="546" mass="61459">MPDDSLPCPPNYADPSGEYPPSRVVNTKYGPIEGRRLIHQGPRQVDAFQGIPYAATPTGELRFKLPQPPKSWSEVLSTKNFGFRGIQKDKSTKYSIKTSEDNLTLNVFTPVWAAPEKEGFAVLVYIHGGGYVSDSAVKYGDLRLSQRLVTKDVVVVTVQYRLGFLGFWTSGDDACPDNIALHDMTFALKWVQENILEFNGNPNNVTVMGQSAGGASVDLLSLSPVSRDLFHKVIPMAGNANCYWAISSNTLSSCRNLARSIEIHDEQDSEQWIEKLRKVNAETFARGIGDKIDTNKTPCSIGPIYDNVFLPKSVQELRQEAPAKPCITGCARSEGFIAMKNEGTVLERINNVLSDLVPQKEFPRRFREIQKDILKRLIDVDQEHTEEEWMKVYVELLGDAFMNVGVQEHVLQRVETYDAPVYFYSFDYANPDSYGPLAPFMPFLDASHCFDIGYLFGVGIIFNFLFNDEDERVFEIMTKLFSNFVKYGNPNGGPNCSEKALGDVEWLPATKENPQIHLSIGPQPRLKQKYKDGRPMAYVDMRRETP</sequence>
<evidence type="ECO:0000313" key="3">
    <source>
        <dbReference type="EMBL" id="CAD6188037.1"/>
    </source>
</evidence>
<dbReference type="OrthoDB" id="3200163at2759"/>
<feature type="region of interest" description="Disordered" evidence="1">
    <location>
        <begin position="1"/>
        <end position="23"/>
    </location>
</feature>
<evidence type="ECO:0000313" key="4">
    <source>
        <dbReference type="Proteomes" id="UP000835052"/>
    </source>
</evidence>
<name>A0A8S1GX84_9PELO</name>
<keyword evidence="4" id="KW-1185">Reference proteome</keyword>
<dbReference type="AlphaFoldDB" id="A0A8S1GX84"/>
<protein>
    <recommendedName>
        <fullName evidence="2">Carboxylesterase type B domain-containing protein</fullName>
    </recommendedName>
</protein>
<organism evidence="3 4">
    <name type="scientific">Caenorhabditis auriculariae</name>
    <dbReference type="NCBI Taxonomy" id="2777116"/>
    <lineage>
        <taxon>Eukaryota</taxon>
        <taxon>Metazoa</taxon>
        <taxon>Ecdysozoa</taxon>
        <taxon>Nematoda</taxon>
        <taxon>Chromadorea</taxon>
        <taxon>Rhabditida</taxon>
        <taxon>Rhabditina</taxon>
        <taxon>Rhabditomorpha</taxon>
        <taxon>Rhabditoidea</taxon>
        <taxon>Rhabditidae</taxon>
        <taxon>Peloderinae</taxon>
        <taxon>Caenorhabditis</taxon>
    </lineage>
</organism>
<dbReference type="InterPro" id="IPR002018">
    <property type="entry name" value="CarbesteraseB"/>
</dbReference>
<dbReference type="PANTHER" id="PTHR44590:SF3">
    <property type="entry name" value="CARBOXYLESTERASE TYPE B DOMAIN-CONTAINING PROTEIN"/>
    <property type="match status" value="1"/>
</dbReference>
<dbReference type="Pfam" id="PF00135">
    <property type="entry name" value="COesterase"/>
    <property type="match status" value="1"/>
</dbReference>
<dbReference type="Gene3D" id="3.40.50.1820">
    <property type="entry name" value="alpha/beta hydrolase"/>
    <property type="match status" value="1"/>
</dbReference>
<evidence type="ECO:0000256" key="1">
    <source>
        <dbReference type="SAM" id="MobiDB-lite"/>
    </source>
</evidence>
<dbReference type="InterPro" id="IPR029058">
    <property type="entry name" value="AB_hydrolase_fold"/>
</dbReference>
<feature type="domain" description="Carboxylesterase type B" evidence="2">
    <location>
        <begin position="22"/>
        <end position="533"/>
    </location>
</feature>
<comment type="caution">
    <text evidence="3">The sequence shown here is derived from an EMBL/GenBank/DDBJ whole genome shotgun (WGS) entry which is preliminary data.</text>
</comment>
<dbReference type="Proteomes" id="UP000835052">
    <property type="component" value="Unassembled WGS sequence"/>
</dbReference>